<dbReference type="AlphaFoldDB" id="A0A3S5CM36"/>
<evidence type="ECO:0000313" key="2">
    <source>
        <dbReference type="Proteomes" id="UP000784294"/>
    </source>
</evidence>
<name>A0A3S5CM36_9PLAT</name>
<sequence length="123" mass="13597">MLIHFKHLLFYTSSGLEPSAILHLNMLSLGQGFSNYPTWLLIAGTNSGRVTLHPFGQPQSFDSNRSQPSVRLLELTGVDCEPITGLVIRPSSHGKMSGLTAWVTSRSGCIHHYKRLCTEALFN</sequence>
<keyword evidence="2" id="KW-1185">Reference proteome</keyword>
<gene>
    <name evidence="1" type="ORF">PXEA_LOCUS13305</name>
</gene>
<reference evidence="1" key="1">
    <citation type="submission" date="2018-11" db="EMBL/GenBank/DDBJ databases">
        <authorList>
            <consortium name="Pathogen Informatics"/>
        </authorList>
    </citation>
    <scope>NUCLEOTIDE SEQUENCE</scope>
</reference>
<accession>A0A3S5CM36</accession>
<evidence type="ECO:0000313" key="1">
    <source>
        <dbReference type="EMBL" id="VEL19865.1"/>
    </source>
</evidence>
<protein>
    <submittedName>
        <fullName evidence="1">Uncharacterized protein</fullName>
    </submittedName>
</protein>
<dbReference type="EMBL" id="CAAALY010043633">
    <property type="protein sequence ID" value="VEL19865.1"/>
    <property type="molecule type" value="Genomic_DNA"/>
</dbReference>
<proteinExistence type="predicted"/>
<organism evidence="1 2">
    <name type="scientific">Protopolystoma xenopodis</name>
    <dbReference type="NCBI Taxonomy" id="117903"/>
    <lineage>
        <taxon>Eukaryota</taxon>
        <taxon>Metazoa</taxon>
        <taxon>Spiralia</taxon>
        <taxon>Lophotrochozoa</taxon>
        <taxon>Platyhelminthes</taxon>
        <taxon>Monogenea</taxon>
        <taxon>Polyopisthocotylea</taxon>
        <taxon>Polystomatidea</taxon>
        <taxon>Polystomatidae</taxon>
        <taxon>Protopolystoma</taxon>
    </lineage>
</organism>
<dbReference type="Proteomes" id="UP000784294">
    <property type="component" value="Unassembled WGS sequence"/>
</dbReference>
<dbReference type="OrthoDB" id="27537at2759"/>
<comment type="caution">
    <text evidence="1">The sequence shown here is derived from an EMBL/GenBank/DDBJ whole genome shotgun (WGS) entry which is preliminary data.</text>
</comment>